<dbReference type="AlphaFoldDB" id="A0A1Q8RZR5"/>
<accession>A0A1Q8RZR5</accession>
<gene>
    <name evidence="2" type="ORF">CCHL11_07546</name>
</gene>
<dbReference type="EMBL" id="MPGH01000055">
    <property type="protein sequence ID" value="OLN93253.1"/>
    <property type="molecule type" value="Genomic_DNA"/>
</dbReference>
<proteinExistence type="predicted"/>
<feature type="region of interest" description="Disordered" evidence="1">
    <location>
        <begin position="33"/>
        <end position="54"/>
    </location>
</feature>
<reference evidence="2 3" key="1">
    <citation type="submission" date="2016-11" db="EMBL/GenBank/DDBJ databases">
        <title>Draft Genome Assembly of Colletotrichum chlorophyti a pathogen of herbaceous plants.</title>
        <authorList>
            <person name="Gan P."/>
            <person name="Narusaka M."/>
            <person name="Tsushima A."/>
            <person name="Narusaka Y."/>
            <person name="Takano Y."/>
            <person name="Shirasu K."/>
        </authorList>
    </citation>
    <scope>NUCLEOTIDE SEQUENCE [LARGE SCALE GENOMIC DNA]</scope>
    <source>
        <strain evidence="2 3">NTL11</strain>
    </source>
</reference>
<sequence length="546" mass="59681">MDTSWGRNTIAALLEGRNGIVCDITRLNTGTEFSSRLSSEQTGGSAGSGIDSPTTQKKQICVCCQRSASRPPALETGPRALYRNICKPDDPPLSVAICPQRECVAFGSSSAVELHWVDDLTDQDLVRRFPLSTTSDFLYFMPPRPSVDSAKKIRIISSASRVETRSNSIRNILEAFAGSFDRSEIPAVISRLETSAASPESDISNVYTITEQQCLASASANPYLTRRFARRGSSKQSKARSATADNYRAVPISDGDHILFTDPRTGYLCLGANTPVGAMNRLQRKVQFWPPSAASSNAPILYAVGAELTHGVRIAAVFPTAEWLESRGYRSERQLLVFYTIPPDMFNDISRLGDLVDMADYPEMEWAWRWQTSAFQDISTTHAGSAALMTQRTPPYSVDIHGQVVAVCSGTVELAVNSGPDMLIWAFNMEGIARCWALNIGMSKSMLLFTVLRDGSVRQVDADGDVLMDDVEQKLPVPGDILGSAKPHNLDGAVLTHEARPSPQRPLLQRYYRLTTGHGQGGSNGTVNIDLIEDVQGVARLDIDLR</sequence>
<evidence type="ECO:0000313" key="2">
    <source>
        <dbReference type="EMBL" id="OLN93253.1"/>
    </source>
</evidence>
<organism evidence="2 3">
    <name type="scientific">Colletotrichum chlorophyti</name>
    <dbReference type="NCBI Taxonomy" id="708187"/>
    <lineage>
        <taxon>Eukaryota</taxon>
        <taxon>Fungi</taxon>
        <taxon>Dikarya</taxon>
        <taxon>Ascomycota</taxon>
        <taxon>Pezizomycotina</taxon>
        <taxon>Sordariomycetes</taxon>
        <taxon>Hypocreomycetidae</taxon>
        <taxon>Glomerellales</taxon>
        <taxon>Glomerellaceae</taxon>
        <taxon>Colletotrichum</taxon>
    </lineage>
</organism>
<dbReference type="Proteomes" id="UP000186583">
    <property type="component" value="Unassembled WGS sequence"/>
</dbReference>
<comment type="caution">
    <text evidence="2">The sequence shown here is derived from an EMBL/GenBank/DDBJ whole genome shotgun (WGS) entry which is preliminary data.</text>
</comment>
<keyword evidence="3" id="KW-1185">Reference proteome</keyword>
<protein>
    <submittedName>
        <fullName evidence="2">Uncharacterized protein</fullName>
    </submittedName>
</protein>
<evidence type="ECO:0000256" key="1">
    <source>
        <dbReference type="SAM" id="MobiDB-lite"/>
    </source>
</evidence>
<name>A0A1Q8RZR5_9PEZI</name>
<evidence type="ECO:0000313" key="3">
    <source>
        <dbReference type="Proteomes" id="UP000186583"/>
    </source>
</evidence>
<feature type="compositionally biased region" description="Polar residues" evidence="1">
    <location>
        <begin position="33"/>
        <end position="43"/>
    </location>
</feature>
<dbReference type="OrthoDB" id="1689567at2759"/>